<feature type="compositionally biased region" description="Polar residues" evidence="1">
    <location>
        <begin position="21"/>
        <end position="30"/>
    </location>
</feature>
<evidence type="ECO:0000313" key="2">
    <source>
        <dbReference type="EMBL" id="CEK46888.1"/>
    </source>
</evidence>
<dbReference type="AlphaFoldDB" id="A0A0B6XSP7"/>
<feature type="compositionally biased region" description="Polar residues" evidence="1">
    <location>
        <begin position="55"/>
        <end position="68"/>
    </location>
</feature>
<protein>
    <submittedName>
        <fullName evidence="2">Uncharacterized protein</fullName>
    </submittedName>
</protein>
<organism evidence="2">
    <name type="scientific">Arion vulgaris</name>
    <dbReference type="NCBI Taxonomy" id="1028688"/>
    <lineage>
        <taxon>Eukaryota</taxon>
        <taxon>Metazoa</taxon>
        <taxon>Spiralia</taxon>
        <taxon>Lophotrochozoa</taxon>
        <taxon>Mollusca</taxon>
        <taxon>Gastropoda</taxon>
        <taxon>Heterobranchia</taxon>
        <taxon>Euthyneura</taxon>
        <taxon>Panpulmonata</taxon>
        <taxon>Eupulmonata</taxon>
        <taxon>Stylommatophora</taxon>
        <taxon>Helicina</taxon>
        <taxon>Arionoidea</taxon>
        <taxon>Arionidae</taxon>
        <taxon>Arion</taxon>
    </lineage>
</organism>
<sequence length="68" mass="7500">KNHVFSQSSLAFQNINSQNTDKLTNLSHSPRQLDHTFHRNNSDSHLMSPHGSPGNLANTSTQQQTSSA</sequence>
<feature type="non-terminal residue" evidence="2">
    <location>
        <position position="68"/>
    </location>
</feature>
<dbReference type="EMBL" id="HACG01000023">
    <property type="protein sequence ID" value="CEK46888.1"/>
    <property type="molecule type" value="Transcribed_RNA"/>
</dbReference>
<feature type="region of interest" description="Disordered" evidence="1">
    <location>
        <begin position="21"/>
        <end position="68"/>
    </location>
</feature>
<feature type="non-terminal residue" evidence="2">
    <location>
        <position position="1"/>
    </location>
</feature>
<gene>
    <name evidence="2" type="primary">ORF49</name>
</gene>
<reference evidence="2" key="1">
    <citation type="submission" date="2014-12" db="EMBL/GenBank/DDBJ databases">
        <title>Insight into the proteome of Arion vulgaris.</title>
        <authorList>
            <person name="Aradska J."/>
            <person name="Bulat T."/>
            <person name="Smidak R."/>
            <person name="Sarate P."/>
            <person name="Gangsoo J."/>
            <person name="Sialana F."/>
            <person name="Bilban M."/>
            <person name="Lubec G."/>
        </authorList>
    </citation>
    <scope>NUCLEOTIDE SEQUENCE</scope>
    <source>
        <tissue evidence="2">Skin</tissue>
    </source>
</reference>
<evidence type="ECO:0000256" key="1">
    <source>
        <dbReference type="SAM" id="MobiDB-lite"/>
    </source>
</evidence>
<accession>A0A0B6XSP7</accession>
<proteinExistence type="predicted"/>
<feature type="compositionally biased region" description="Basic and acidic residues" evidence="1">
    <location>
        <begin position="31"/>
        <end position="42"/>
    </location>
</feature>
<name>A0A0B6XSP7_9EUPU</name>